<feature type="non-terminal residue" evidence="1">
    <location>
        <position position="1"/>
    </location>
</feature>
<dbReference type="EMBL" id="BARU01004121">
    <property type="protein sequence ID" value="GAH18631.1"/>
    <property type="molecule type" value="Genomic_DNA"/>
</dbReference>
<sequence length="179" mass="20698">CYEDAWRFLIREEEGELVHGSVQTIGKRINHAWVELPSLVWEPKSGESVRKDYFHEIAEPQEQARYTTVEAAIMAARTGNLGPWSDEERRQFLKRSGNPGFTAKKAISKEEAIGMLERLSATPQEAARLLVSDEEERRAIWRGIQERVKKEQNKFAPFDPREGPPLPRIFAGLKWPWKK</sequence>
<dbReference type="AlphaFoldDB" id="X1DCW0"/>
<reference evidence="1" key="1">
    <citation type="journal article" date="2014" name="Front. Microbiol.">
        <title>High frequency of phylogenetically diverse reductive dehalogenase-homologous genes in deep subseafloor sedimentary metagenomes.</title>
        <authorList>
            <person name="Kawai M."/>
            <person name="Futagami T."/>
            <person name="Toyoda A."/>
            <person name="Takaki Y."/>
            <person name="Nishi S."/>
            <person name="Hori S."/>
            <person name="Arai W."/>
            <person name="Tsubouchi T."/>
            <person name="Morono Y."/>
            <person name="Uchiyama I."/>
            <person name="Ito T."/>
            <person name="Fujiyama A."/>
            <person name="Inagaki F."/>
            <person name="Takami H."/>
        </authorList>
    </citation>
    <scope>NUCLEOTIDE SEQUENCE</scope>
    <source>
        <strain evidence="1">Expedition CK06-06</strain>
    </source>
</reference>
<gene>
    <name evidence="1" type="ORF">S03H2_08469</name>
</gene>
<organism evidence="1">
    <name type="scientific">marine sediment metagenome</name>
    <dbReference type="NCBI Taxonomy" id="412755"/>
    <lineage>
        <taxon>unclassified sequences</taxon>
        <taxon>metagenomes</taxon>
        <taxon>ecological metagenomes</taxon>
    </lineage>
</organism>
<evidence type="ECO:0000313" key="1">
    <source>
        <dbReference type="EMBL" id="GAH18631.1"/>
    </source>
</evidence>
<name>X1DCW0_9ZZZZ</name>
<proteinExistence type="predicted"/>
<accession>X1DCW0</accession>
<protein>
    <submittedName>
        <fullName evidence="1">Uncharacterized protein</fullName>
    </submittedName>
</protein>
<comment type="caution">
    <text evidence="1">The sequence shown here is derived from an EMBL/GenBank/DDBJ whole genome shotgun (WGS) entry which is preliminary data.</text>
</comment>